<keyword evidence="3" id="KW-1185">Reference proteome</keyword>
<protein>
    <submittedName>
        <fullName evidence="2">DUF4007 family protein</fullName>
    </submittedName>
</protein>
<dbReference type="Proteomes" id="UP001183420">
    <property type="component" value="Unassembled WGS sequence"/>
</dbReference>
<reference evidence="3" key="1">
    <citation type="submission" date="2023-07" db="EMBL/GenBank/DDBJ databases">
        <title>30 novel species of actinomycetes from the DSMZ collection.</title>
        <authorList>
            <person name="Nouioui I."/>
        </authorList>
    </citation>
    <scope>NUCLEOTIDE SEQUENCE [LARGE SCALE GENOMIC DNA]</scope>
    <source>
        <strain evidence="3">DSM 44918</strain>
    </source>
</reference>
<accession>A0ABU2LMQ3</accession>
<dbReference type="RefSeq" id="WP_311597291.1">
    <property type="nucleotide sequence ID" value="NZ_JAVREM010000007.1"/>
</dbReference>
<gene>
    <name evidence="2" type="ORF">RNC47_09370</name>
</gene>
<evidence type="ECO:0000313" key="2">
    <source>
        <dbReference type="EMBL" id="MDT0318543.1"/>
    </source>
</evidence>
<dbReference type="Pfam" id="PF13182">
    <property type="entry name" value="DUF4007"/>
    <property type="match status" value="1"/>
</dbReference>
<organism evidence="2 3">
    <name type="scientific">Streptomyces millisiae</name>
    <dbReference type="NCBI Taxonomy" id="3075542"/>
    <lineage>
        <taxon>Bacteria</taxon>
        <taxon>Bacillati</taxon>
        <taxon>Actinomycetota</taxon>
        <taxon>Actinomycetes</taxon>
        <taxon>Kitasatosporales</taxon>
        <taxon>Streptomycetaceae</taxon>
        <taxon>Streptomyces</taxon>
    </lineage>
</organism>
<evidence type="ECO:0000313" key="3">
    <source>
        <dbReference type="Proteomes" id="UP001183420"/>
    </source>
</evidence>
<sequence>MPRAPARLAGCAPAFGRHNSFAPRLGWPAKVHAALNDDPLAFARPGATVTLGVGSSMVRPMRFWSSAFGLIEDDDHATRPRPAHPTSRGHWLLDEDGADPYLEDLGTLWLLHWWLLSAEPCLLPTFRYFFGSWWKTRFTRAELRAAVQDAAVGTGWRRPADSVVAHDITALTAMYGTTRHRENDPWAVEEFVINPFRQLGLLDLDPEARFTPPNWESGCRRGELLVDRRRGNNAPGAILAYACLTYAHDRGAQGPGTVALSRLHTDDRGPGRLMLADERALRTAIANVARDPAGQGLALAESSGGDLLAFEEPPLILANRVLAAYYRRPNGPDDHR</sequence>
<comment type="caution">
    <text evidence="2">The sequence shown here is derived from an EMBL/GenBank/DDBJ whole genome shotgun (WGS) entry which is preliminary data.</text>
</comment>
<name>A0ABU2LMQ3_9ACTN</name>
<evidence type="ECO:0000259" key="1">
    <source>
        <dbReference type="Pfam" id="PF13182"/>
    </source>
</evidence>
<feature type="domain" description="DUF4007" evidence="1">
    <location>
        <begin position="15"/>
        <end position="326"/>
    </location>
</feature>
<dbReference type="EMBL" id="JAVREM010000007">
    <property type="protein sequence ID" value="MDT0318543.1"/>
    <property type="molecule type" value="Genomic_DNA"/>
</dbReference>
<dbReference type="InterPro" id="IPR025248">
    <property type="entry name" value="DUF4007"/>
</dbReference>
<proteinExistence type="predicted"/>